<dbReference type="WBParaSite" id="ALUE_0000510801-mRNA-1">
    <property type="protein sequence ID" value="ALUE_0000510801-mRNA-1"/>
    <property type="gene ID" value="ALUE_0000510801"/>
</dbReference>
<evidence type="ECO:0000313" key="2">
    <source>
        <dbReference type="WBParaSite" id="ALUE_0000510801-mRNA-1"/>
    </source>
</evidence>
<reference evidence="2" key="1">
    <citation type="submission" date="2017-02" db="UniProtKB">
        <authorList>
            <consortium name="WormBaseParasite"/>
        </authorList>
    </citation>
    <scope>IDENTIFICATION</scope>
</reference>
<accession>A0A0M3HRV4</accession>
<organism evidence="1 2">
    <name type="scientific">Ascaris lumbricoides</name>
    <name type="common">Giant roundworm</name>
    <dbReference type="NCBI Taxonomy" id="6252"/>
    <lineage>
        <taxon>Eukaryota</taxon>
        <taxon>Metazoa</taxon>
        <taxon>Ecdysozoa</taxon>
        <taxon>Nematoda</taxon>
        <taxon>Chromadorea</taxon>
        <taxon>Rhabditida</taxon>
        <taxon>Spirurina</taxon>
        <taxon>Ascaridomorpha</taxon>
        <taxon>Ascaridoidea</taxon>
        <taxon>Ascarididae</taxon>
        <taxon>Ascaris</taxon>
    </lineage>
</organism>
<keyword evidence="1" id="KW-1185">Reference proteome</keyword>
<dbReference type="AlphaFoldDB" id="A0A0M3HRV4"/>
<sequence length="122" mass="13508">MKCDQCRSALPMKVIHLVKHEECAIICQQDNGTGTFFALRDLDIHVVPNNVLLQALATRQPACCANCCTQCALDTNVGMRPPERPQLPREKVTPLQLDGFRRSITITVYAAATKQPSDLTKT</sequence>
<proteinExistence type="predicted"/>
<evidence type="ECO:0000313" key="1">
    <source>
        <dbReference type="Proteomes" id="UP000036681"/>
    </source>
</evidence>
<dbReference type="Proteomes" id="UP000036681">
    <property type="component" value="Unplaced"/>
</dbReference>
<protein>
    <submittedName>
        <fullName evidence="2">Fe-S oxidoreductase</fullName>
    </submittedName>
</protein>
<name>A0A0M3HRV4_ASCLU</name>